<dbReference type="InterPro" id="IPR036259">
    <property type="entry name" value="MFS_trans_sf"/>
</dbReference>
<feature type="transmembrane region" description="Helical" evidence="6">
    <location>
        <begin position="299"/>
        <end position="319"/>
    </location>
</feature>
<protein>
    <submittedName>
        <fullName evidence="7">MFS transporter</fullName>
    </submittedName>
</protein>
<dbReference type="Pfam" id="PF07690">
    <property type="entry name" value="MFS_1"/>
    <property type="match status" value="1"/>
</dbReference>
<feature type="transmembrane region" description="Helical" evidence="6">
    <location>
        <begin position="325"/>
        <end position="345"/>
    </location>
</feature>
<feature type="transmembrane region" description="Helical" evidence="6">
    <location>
        <begin position="273"/>
        <end position="292"/>
    </location>
</feature>
<keyword evidence="2" id="KW-1003">Cell membrane</keyword>
<dbReference type="Proteomes" id="UP001500416">
    <property type="component" value="Unassembled WGS sequence"/>
</dbReference>
<dbReference type="Gene3D" id="1.20.1250.20">
    <property type="entry name" value="MFS general substrate transporter like domains"/>
    <property type="match status" value="1"/>
</dbReference>
<feature type="transmembrane region" description="Helical" evidence="6">
    <location>
        <begin position="179"/>
        <end position="202"/>
    </location>
</feature>
<dbReference type="SUPFAM" id="SSF103473">
    <property type="entry name" value="MFS general substrate transporter"/>
    <property type="match status" value="1"/>
</dbReference>
<proteinExistence type="predicted"/>
<organism evidence="7 8">
    <name type="scientific">Saccharothrix mutabilis subsp. mutabilis</name>
    <dbReference type="NCBI Taxonomy" id="66855"/>
    <lineage>
        <taxon>Bacteria</taxon>
        <taxon>Bacillati</taxon>
        <taxon>Actinomycetota</taxon>
        <taxon>Actinomycetes</taxon>
        <taxon>Pseudonocardiales</taxon>
        <taxon>Pseudonocardiaceae</taxon>
        <taxon>Saccharothrix</taxon>
    </lineage>
</organism>
<evidence type="ECO:0000313" key="7">
    <source>
        <dbReference type="EMBL" id="GAA0242615.1"/>
    </source>
</evidence>
<gene>
    <name evidence="7" type="ORF">GCM10010492_47300</name>
</gene>
<dbReference type="PANTHER" id="PTHR23513:SF6">
    <property type="entry name" value="MAJOR FACILITATOR SUPERFAMILY ASSOCIATED DOMAIN-CONTAINING PROTEIN"/>
    <property type="match status" value="1"/>
</dbReference>
<feature type="transmembrane region" description="Helical" evidence="6">
    <location>
        <begin position="60"/>
        <end position="84"/>
    </location>
</feature>
<sequence length="415" mass="42752">MRVVQITDGSPDVERSIGAQGVHTPAFRLLTGAWITSLVGDGVRTVALPLYTAVSTRSPLAASAVAVAVVLPWLLVALPAGVLVDRWRPRLVVAVAHTFRALVTGLLAWAVFTDSAGVALLCALGFLLTSAETFADSASQVLLVELAGPADLEAANSRFVTAETVGMDLVGPLAASLLFWWHPAACFALDALTFVVAAVFVARVPEVARPEAARPERTGTVRGQFTEGIAYLFRQPGLRVLVLAVGVSAVCAAAVNAMLSLYSITVLGLPEEWVPWLVVVMSLGALSGARLSPVLAARLGGAPVMVGALALLGVAFAVFGGVPWVPVAVVAAFCFGLASAGWNVLSATRRQRLTPVPMMGRVTSAYRVLAWGLSPIGAGLAGPLAAATTLGTVYLVAGGVVVLTAAVLARPLART</sequence>
<dbReference type="CDD" id="cd06173">
    <property type="entry name" value="MFS_MefA_like"/>
    <property type="match status" value="1"/>
</dbReference>
<evidence type="ECO:0000256" key="3">
    <source>
        <dbReference type="ARBA" id="ARBA00022692"/>
    </source>
</evidence>
<evidence type="ECO:0000256" key="5">
    <source>
        <dbReference type="ARBA" id="ARBA00023136"/>
    </source>
</evidence>
<keyword evidence="3 6" id="KW-0812">Transmembrane</keyword>
<evidence type="ECO:0000256" key="4">
    <source>
        <dbReference type="ARBA" id="ARBA00022989"/>
    </source>
</evidence>
<feature type="transmembrane region" description="Helical" evidence="6">
    <location>
        <begin position="366"/>
        <end position="386"/>
    </location>
</feature>
<comment type="subcellular location">
    <subcellularLocation>
        <location evidence="1">Cell membrane</location>
        <topology evidence="1">Multi-pass membrane protein</topology>
    </subcellularLocation>
</comment>
<name>A0ABP3DX61_9PSEU</name>
<evidence type="ECO:0000256" key="1">
    <source>
        <dbReference type="ARBA" id="ARBA00004651"/>
    </source>
</evidence>
<evidence type="ECO:0000256" key="6">
    <source>
        <dbReference type="SAM" id="Phobius"/>
    </source>
</evidence>
<evidence type="ECO:0000313" key="8">
    <source>
        <dbReference type="Proteomes" id="UP001500416"/>
    </source>
</evidence>
<feature type="transmembrane region" description="Helical" evidence="6">
    <location>
        <begin position="240"/>
        <end position="261"/>
    </location>
</feature>
<reference evidence="8" key="1">
    <citation type="journal article" date="2019" name="Int. J. Syst. Evol. Microbiol.">
        <title>The Global Catalogue of Microorganisms (GCM) 10K type strain sequencing project: providing services to taxonomists for standard genome sequencing and annotation.</title>
        <authorList>
            <consortium name="The Broad Institute Genomics Platform"/>
            <consortium name="The Broad Institute Genome Sequencing Center for Infectious Disease"/>
            <person name="Wu L."/>
            <person name="Ma J."/>
        </authorList>
    </citation>
    <scope>NUCLEOTIDE SEQUENCE [LARGE SCALE GENOMIC DNA]</scope>
    <source>
        <strain evidence="8">JCM 3380</strain>
    </source>
</reference>
<dbReference type="EMBL" id="BAAABU010000011">
    <property type="protein sequence ID" value="GAA0242615.1"/>
    <property type="molecule type" value="Genomic_DNA"/>
</dbReference>
<comment type="caution">
    <text evidence="7">The sequence shown here is derived from an EMBL/GenBank/DDBJ whole genome shotgun (WGS) entry which is preliminary data.</text>
</comment>
<dbReference type="InterPro" id="IPR011701">
    <property type="entry name" value="MFS"/>
</dbReference>
<keyword evidence="5 6" id="KW-0472">Membrane</keyword>
<keyword evidence="8" id="KW-1185">Reference proteome</keyword>
<feature type="transmembrane region" description="Helical" evidence="6">
    <location>
        <begin position="392"/>
        <end position="413"/>
    </location>
</feature>
<accession>A0ABP3DX61</accession>
<dbReference type="PANTHER" id="PTHR23513">
    <property type="entry name" value="INTEGRAL MEMBRANE EFFLUX PROTEIN-RELATED"/>
    <property type="match status" value="1"/>
</dbReference>
<keyword evidence="4 6" id="KW-1133">Transmembrane helix</keyword>
<evidence type="ECO:0000256" key="2">
    <source>
        <dbReference type="ARBA" id="ARBA00022475"/>
    </source>
</evidence>